<sequence length="335" mass="36331">MMYLSPKIPKHHRDIVCSLFLMRRIIQREMDNPVHAEPSSANILIVTPDSIQLRTLSETARTSRTLLRCQSRGTLNACAASDGSGLIAVADSHLVILHDTAPNRSGKKTYQLSSANEVPRLLLFSPDPRVLYFNTSLNTSIQAYQIPTNTLLSPQLPHPSPPDVLAISPSGEIMISASPNPPVLFIHDLRQGANNVPFNVYPPHASSAITQAAFQPYECSQIISSSATILRYILGFQDGSLSYHQYHLTTNSLETASLHHPQPKLLDAIPNLHKASTGGVKAVAFLPPIRSGPHELVSSVRIVTIGLDGRCRLVSLAPSTSHPLLSSASGCVLRT</sequence>
<dbReference type="SUPFAM" id="SSF50978">
    <property type="entry name" value="WD40 repeat-like"/>
    <property type="match status" value="1"/>
</dbReference>
<evidence type="ECO:0000313" key="2">
    <source>
        <dbReference type="Proteomes" id="UP001152607"/>
    </source>
</evidence>
<gene>
    <name evidence="1" type="ORF">PDIGIT_LOCUS9253</name>
</gene>
<proteinExistence type="predicted"/>
<evidence type="ECO:0000313" key="1">
    <source>
        <dbReference type="EMBL" id="CAI6336161.1"/>
    </source>
</evidence>
<dbReference type="InterPro" id="IPR036322">
    <property type="entry name" value="WD40_repeat_dom_sf"/>
</dbReference>
<keyword evidence="2" id="KW-1185">Reference proteome</keyword>
<dbReference type="InterPro" id="IPR015943">
    <property type="entry name" value="WD40/YVTN_repeat-like_dom_sf"/>
</dbReference>
<dbReference type="EMBL" id="CAOQHR010000006">
    <property type="protein sequence ID" value="CAI6336161.1"/>
    <property type="molecule type" value="Genomic_DNA"/>
</dbReference>
<dbReference type="Gene3D" id="2.130.10.10">
    <property type="entry name" value="YVTN repeat-like/Quinoprotein amine dehydrogenase"/>
    <property type="match status" value="1"/>
</dbReference>
<dbReference type="Proteomes" id="UP001152607">
    <property type="component" value="Unassembled WGS sequence"/>
</dbReference>
<protein>
    <submittedName>
        <fullName evidence="1">Uncharacterized protein</fullName>
    </submittedName>
</protein>
<name>A0A9W4UJR4_9PLEO</name>
<accession>A0A9W4UJR4</accession>
<dbReference type="OrthoDB" id="5362656at2759"/>
<dbReference type="AlphaFoldDB" id="A0A9W4UJR4"/>
<comment type="caution">
    <text evidence="1">The sequence shown here is derived from an EMBL/GenBank/DDBJ whole genome shotgun (WGS) entry which is preliminary data.</text>
</comment>
<organism evidence="1 2">
    <name type="scientific">Periconia digitata</name>
    <dbReference type="NCBI Taxonomy" id="1303443"/>
    <lineage>
        <taxon>Eukaryota</taxon>
        <taxon>Fungi</taxon>
        <taxon>Dikarya</taxon>
        <taxon>Ascomycota</taxon>
        <taxon>Pezizomycotina</taxon>
        <taxon>Dothideomycetes</taxon>
        <taxon>Pleosporomycetidae</taxon>
        <taxon>Pleosporales</taxon>
        <taxon>Massarineae</taxon>
        <taxon>Periconiaceae</taxon>
        <taxon>Periconia</taxon>
    </lineage>
</organism>
<reference evidence="1" key="1">
    <citation type="submission" date="2023-01" db="EMBL/GenBank/DDBJ databases">
        <authorList>
            <person name="Van Ghelder C."/>
            <person name="Rancurel C."/>
        </authorList>
    </citation>
    <scope>NUCLEOTIDE SEQUENCE</scope>
    <source>
        <strain evidence="1">CNCM I-4278</strain>
    </source>
</reference>